<sequence>MDGATCALRQVRRYYCFCQGNPVGTALEELEAWLRQGAFEGRCCSLEELESTVRQIALEWKEDLLLFLALPERLACAKDPVVKAVNQRKGHTVCIVLTFAEVPVADVGQSTVPTDFLADIKPNLEDKKSFNRRDELQAKARLPYRHSKAEFGFLVVSNLGNLLRHWESIQAKSKTQDLSTFLQEAGKDHLKETLETTGFTGLTSMVVLFPTRCEECKTLEDAIRAAHLTCLQQLLGAGTGGPPLESQDSFPLHLAVLSAGQKKQQVEIYEKMAKLLILAKHDPASQNSHDITPLHWAAGYGRATLVSTMLHFAGAGVLTREAIGMTYSCQELDRMKAIANIQDKHGRTALYRAVMHGHDEVVRWLVLMRSDCNLADHKQYTPLHVAMQQNPREGLVRLLLDGRSNVHSLNEDGRLPLHLLAGAHRNLQDEHIQILELLKREPEFLAGVAAKDRDGWTPLHEAALAGRARALRWMLDCDNAKELLTTESGRVPSLLHVAVMGKDLECLELLITSKASPTDTCVLTWDHEHFRVPHHHVQVGLCLMNSGIMVRPFVDRISFNRKLPESEFHRNVSTKLKELLQDPHRSELKVLNSKDLSSQHCEIIFAEARQLGMKCVPPGEYKEDGSRRPLIVYKDLGPLLHSRRVLEDIGFRQRVRFRLEELDPGEECCFRGLSGVQRKFVHEIAKELGLSSKSFEQDVTVRAKLESNSPKKLRVEEDADFLKEVAAELDQLDPGQEKVLGAGLSTFRRKLIHDEVEKRGWSSGPQGQAIAVRHPLPQEPQSLRSKLSEAEVEQRVRQELQNLRPGESHSFPPDLNSYERRIVHKVAEELGWTHRSEFVEPPAKGKGKKGKGKFKGKWPGNARQITVTHVAANSGGACQNVSSESVAPVEHDVRAEVMEALQKLAQDESLIEHPFQWELESLGMGRRAAIRTLAQEASDEGFGGFKAETDRDGNKLRVVLRREGQPKPLESSEHLPSVRFECIQAVARELNRFILSEEGELVYSTALNKMQRSVVHDVARQFGLACYTRGVQREQLQVMVTKSCPANPSEAPVVHRGYVCDGCEKPPQGVRFHCLNCHDLDFCASCHEKWANGLLPHAEGHKFQPCNFSVQPEQWTLATSVNALHFAAGMGLLEMVRCLLSADESARLLSSMTNMGNTPLHLACERRRIDTIQHLLQARADCDVRNKKGRTVLHVVARIPSYKTSDRNELTDLMKLLLSAKGNPKISESNGDTPLHQAVGHDNWKMVEALLDARAELNGLGNGGGTPLHMAARTGRSNIAKQLLMLQADPEIRCNQGHTALQKAQAKGRQGVIQVITAGTWAASGTTGVGSLMKDRAQQGELPPVSERSPADEDATSQDAMQDHVAAAIEPIDRSHAEATFVASQKLALRRAFIVTNSAYSPSRADLEHTMEPGRKLQRALRRSGFVVAMLEDVTEDTFWGEFEKLERQVSSQPELKHLVFFYFAGHGAEQGGELWMMMRQSSRGISLSQVLHRLLATAPQIAVLAVPDCCRENEENDVFRAPPRASQQANGVSARAFGLRTAGLEDEDLASGPGSCDSCADGSAMSDFYILWAGDQGTCIRDSVEDSLGFQIASNLLASPGISLTEILNLASEQVKLHRSRAGELQRPWSECGVGQTIGQRVLRPVLCKRCDSLRKRGQNGQSNGAGTTREGTESQSWLTAEQFATILSSPCKSFEHCALSALNSLEARFLEESDELKRWAPLGAFFCAAVRANSVGVLQFMAHLHPELITVRGFDAFENGSYYGRGVPSASSLRRTPALAVAAGVEGPDASESAMVFLLQARADIQLLRKLSGHLDCVELLLEFQAQVDGIPCGWKVADVERPRVAHADPKKVWYQQSLLERLGRAASQKPLGGITALHLAALSGYADCVSALLQARADPNACAESGFSPLQLCIKKWNMPHQSQRIGKASRDINFMGVFDALVAAGARDVCLQSMETSLHAIAFHWGNVPPTHTRHIGLKLVTEAESQVDARGPKGGTPLHYAVNGRNWAMCCLLLELRADPSVRNDAERAVWDLHVLQEAGAWRHANAEECCRMNFYSIYWLYHDSHAYANVLPSEPAAGYLDAGKLVFAEEARIDATKGTFECDDAWDQKAHAGLVLQARDQYRLAVRQAAAAYGLASAKEPIFVQWVVDPEKVELNYWMLGNGILVGSCLISLVISGVLNVILLRVSESAARSLLRDNPF</sequence>
<evidence type="ECO:0000259" key="10">
    <source>
        <dbReference type="PROSITE" id="PS50135"/>
    </source>
</evidence>
<dbReference type="InterPro" id="IPR036867">
    <property type="entry name" value="R3H_dom_sf"/>
</dbReference>
<comment type="caution">
    <text evidence="13">The sequence shown here is derived from an EMBL/GenBank/DDBJ whole genome shotgun (WGS) entry which is preliminary data.</text>
</comment>
<dbReference type="Pfam" id="PF12796">
    <property type="entry name" value="Ank_2"/>
    <property type="match status" value="4"/>
</dbReference>
<keyword evidence="5 6" id="KW-0040">ANK repeat</keyword>
<keyword evidence="3 7" id="KW-0863">Zinc-finger</keyword>
<dbReference type="Gene3D" id="3.30.1370.50">
    <property type="entry name" value="R3H-like domain"/>
    <property type="match status" value="2"/>
</dbReference>
<dbReference type="PROSITE" id="PS50297">
    <property type="entry name" value="ANK_REP_REGION"/>
    <property type="match status" value="7"/>
</dbReference>
<evidence type="ECO:0000256" key="7">
    <source>
        <dbReference type="PROSITE-ProRule" id="PRU00228"/>
    </source>
</evidence>
<dbReference type="EMBL" id="CAXAMM010019902">
    <property type="protein sequence ID" value="CAK9046714.1"/>
    <property type="molecule type" value="Genomic_DNA"/>
</dbReference>
<dbReference type="SUPFAM" id="SSF48403">
    <property type="entry name" value="Ankyrin repeat"/>
    <property type="match status" value="3"/>
</dbReference>
<dbReference type="SUPFAM" id="SSF82708">
    <property type="entry name" value="R3H domain"/>
    <property type="match status" value="2"/>
</dbReference>
<feature type="compositionally biased region" description="Basic residues" evidence="8">
    <location>
        <begin position="845"/>
        <end position="856"/>
    </location>
</feature>
<feature type="domain" description="ZZ-type" evidence="10">
    <location>
        <begin position="1055"/>
        <end position="1111"/>
    </location>
</feature>
<dbReference type="SUPFAM" id="SSF52129">
    <property type="entry name" value="Caspase-like"/>
    <property type="match status" value="1"/>
</dbReference>
<evidence type="ECO:0000256" key="8">
    <source>
        <dbReference type="SAM" id="MobiDB-lite"/>
    </source>
</evidence>
<dbReference type="CDD" id="cd02325">
    <property type="entry name" value="R3H"/>
    <property type="match status" value="2"/>
</dbReference>
<dbReference type="InterPro" id="IPR011600">
    <property type="entry name" value="Pept_C14_caspase"/>
</dbReference>
<dbReference type="InterPro" id="IPR029030">
    <property type="entry name" value="Caspase-like_dom_sf"/>
</dbReference>
<dbReference type="PROSITE" id="PS51061">
    <property type="entry name" value="R3H"/>
    <property type="match status" value="1"/>
</dbReference>
<dbReference type="SMART" id="SM00291">
    <property type="entry name" value="ZnF_ZZ"/>
    <property type="match status" value="1"/>
</dbReference>
<dbReference type="Gene3D" id="3.40.50.1460">
    <property type="match status" value="1"/>
</dbReference>
<dbReference type="PANTHER" id="PTHR24198:SF165">
    <property type="entry name" value="ANKYRIN REPEAT-CONTAINING PROTEIN-RELATED"/>
    <property type="match status" value="1"/>
</dbReference>
<dbReference type="Gene3D" id="3.30.60.90">
    <property type="match status" value="1"/>
</dbReference>
<dbReference type="EMBL" id="CAXAMM010019913">
    <property type="protein sequence ID" value="CAK9046726.1"/>
    <property type="molecule type" value="Genomic_DNA"/>
</dbReference>
<feature type="domain" description="R3H" evidence="11">
    <location>
        <begin position="786"/>
        <end position="851"/>
    </location>
</feature>
<dbReference type="Pfam" id="PF00656">
    <property type="entry name" value="Peptidase_C14"/>
    <property type="match status" value="1"/>
</dbReference>
<evidence type="ECO:0000256" key="5">
    <source>
        <dbReference type="ARBA" id="ARBA00023043"/>
    </source>
</evidence>
<dbReference type="SMART" id="SM00248">
    <property type="entry name" value="ANK"/>
    <property type="match status" value="14"/>
</dbReference>
<evidence type="ECO:0000313" key="14">
    <source>
        <dbReference type="Proteomes" id="UP001642464"/>
    </source>
</evidence>
<dbReference type="Pfam" id="PF00569">
    <property type="entry name" value="ZZ"/>
    <property type="match status" value="1"/>
</dbReference>
<dbReference type="PANTHER" id="PTHR24198">
    <property type="entry name" value="ANKYRIN REPEAT AND PROTEIN KINASE DOMAIN-CONTAINING PROTEIN"/>
    <property type="match status" value="1"/>
</dbReference>
<dbReference type="SUPFAM" id="SSF57850">
    <property type="entry name" value="RING/U-box"/>
    <property type="match status" value="1"/>
</dbReference>
<feature type="repeat" description="ANK" evidence="6">
    <location>
        <begin position="1263"/>
        <end position="1295"/>
    </location>
</feature>
<evidence type="ECO:0000313" key="13">
    <source>
        <dbReference type="EMBL" id="CAK9046726.1"/>
    </source>
</evidence>
<dbReference type="InterPro" id="IPR043145">
    <property type="entry name" value="Znf_ZZ_sf"/>
</dbReference>
<feature type="repeat" description="ANK" evidence="6">
    <location>
        <begin position="1230"/>
        <end position="1262"/>
    </location>
</feature>
<evidence type="ECO:0000256" key="1">
    <source>
        <dbReference type="ARBA" id="ARBA00022723"/>
    </source>
</evidence>
<feature type="repeat" description="ANK" evidence="6">
    <location>
        <begin position="378"/>
        <end position="411"/>
    </location>
</feature>
<dbReference type="InterPro" id="IPR036770">
    <property type="entry name" value="Ankyrin_rpt-contain_sf"/>
</dbReference>
<protein>
    <submittedName>
        <fullName evidence="13">Ankyrin-2 (ANK-2) (Ankyrin-B) (Brain ankyrin) (Non-erythroid ankyrin)</fullName>
    </submittedName>
</protein>
<gene>
    <name evidence="12" type="ORF">SCF082_LOCUS26256</name>
    <name evidence="13" type="ORF">SCF082_LOCUS26261</name>
</gene>
<dbReference type="InterPro" id="IPR002110">
    <property type="entry name" value="Ankyrin_rpt"/>
</dbReference>
<dbReference type="CDD" id="cd02249">
    <property type="entry name" value="ZZ"/>
    <property type="match status" value="1"/>
</dbReference>
<dbReference type="Pfam" id="PF01424">
    <property type="entry name" value="R3H"/>
    <property type="match status" value="2"/>
</dbReference>
<evidence type="ECO:0000313" key="12">
    <source>
        <dbReference type="EMBL" id="CAK9046714.1"/>
    </source>
</evidence>
<keyword evidence="2" id="KW-0677">Repeat</keyword>
<dbReference type="InterPro" id="IPR001374">
    <property type="entry name" value="R3H_dom"/>
</dbReference>
<evidence type="ECO:0000256" key="4">
    <source>
        <dbReference type="ARBA" id="ARBA00022833"/>
    </source>
</evidence>
<feature type="repeat" description="ANK" evidence="6">
    <location>
        <begin position="345"/>
        <end position="377"/>
    </location>
</feature>
<accession>A0ABP0M5D9</accession>
<dbReference type="SMART" id="SM00393">
    <property type="entry name" value="R3H"/>
    <property type="match status" value="2"/>
</dbReference>
<dbReference type="PROSITE" id="PS01357">
    <property type="entry name" value="ZF_ZZ_1"/>
    <property type="match status" value="1"/>
</dbReference>
<feature type="region of interest" description="Disordered" evidence="8">
    <location>
        <begin position="1337"/>
        <end position="1360"/>
    </location>
</feature>
<keyword evidence="4" id="KW-0862">Zinc</keyword>
<keyword evidence="9" id="KW-0812">Transmembrane</keyword>
<name>A0ABP0M5D9_9DINO</name>
<feature type="repeat" description="ANK" evidence="6">
    <location>
        <begin position="1155"/>
        <end position="1187"/>
    </location>
</feature>
<keyword evidence="9" id="KW-1133">Transmembrane helix</keyword>
<dbReference type="PROSITE" id="PS50135">
    <property type="entry name" value="ZF_ZZ_2"/>
    <property type="match status" value="1"/>
</dbReference>
<dbReference type="InterPro" id="IPR000433">
    <property type="entry name" value="Znf_ZZ"/>
</dbReference>
<evidence type="ECO:0000256" key="9">
    <source>
        <dbReference type="SAM" id="Phobius"/>
    </source>
</evidence>
<evidence type="ECO:0000256" key="6">
    <source>
        <dbReference type="PROSITE-ProRule" id="PRU00023"/>
    </source>
</evidence>
<dbReference type="Proteomes" id="UP001642464">
    <property type="component" value="Unassembled WGS sequence"/>
</dbReference>
<feature type="region of interest" description="Disordered" evidence="8">
    <location>
        <begin position="839"/>
        <end position="859"/>
    </location>
</feature>
<feature type="repeat" description="ANK" evidence="6">
    <location>
        <begin position="1875"/>
        <end position="1907"/>
    </location>
</feature>
<organism evidence="13 14">
    <name type="scientific">Durusdinium trenchii</name>
    <dbReference type="NCBI Taxonomy" id="1381693"/>
    <lineage>
        <taxon>Eukaryota</taxon>
        <taxon>Sar</taxon>
        <taxon>Alveolata</taxon>
        <taxon>Dinophyceae</taxon>
        <taxon>Suessiales</taxon>
        <taxon>Symbiodiniaceae</taxon>
        <taxon>Durusdinium</taxon>
    </lineage>
</organism>
<reference evidence="13 14" key="1">
    <citation type="submission" date="2024-02" db="EMBL/GenBank/DDBJ databases">
        <authorList>
            <person name="Chen Y."/>
            <person name="Shah S."/>
            <person name="Dougan E. K."/>
            <person name="Thang M."/>
            <person name="Chan C."/>
        </authorList>
    </citation>
    <scope>NUCLEOTIDE SEQUENCE [LARGE SCALE GENOMIC DNA]</scope>
</reference>
<dbReference type="Gene3D" id="1.25.40.20">
    <property type="entry name" value="Ankyrin repeat-containing domain"/>
    <property type="match status" value="6"/>
</dbReference>
<feature type="repeat" description="ANK" evidence="6">
    <location>
        <begin position="1998"/>
        <end position="2030"/>
    </location>
</feature>
<evidence type="ECO:0000259" key="11">
    <source>
        <dbReference type="PROSITE" id="PS51061"/>
    </source>
</evidence>
<keyword evidence="14" id="KW-1185">Reference proteome</keyword>
<proteinExistence type="predicted"/>
<dbReference type="Pfam" id="PF00023">
    <property type="entry name" value="Ank"/>
    <property type="match status" value="2"/>
</dbReference>
<keyword evidence="9" id="KW-0472">Membrane</keyword>
<feature type="transmembrane region" description="Helical" evidence="9">
    <location>
        <begin position="2163"/>
        <end position="2190"/>
    </location>
</feature>
<dbReference type="PROSITE" id="PS50088">
    <property type="entry name" value="ANK_REPEAT"/>
    <property type="match status" value="7"/>
</dbReference>
<keyword evidence="1" id="KW-0479">Metal-binding</keyword>
<evidence type="ECO:0000256" key="3">
    <source>
        <dbReference type="ARBA" id="ARBA00022771"/>
    </source>
</evidence>
<evidence type="ECO:0000256" key="2">
    <source>
        <dbReference type="ARBA" id="ARBA00022737"/>
    </source>
</evidence>